<protein>
    <submittedName>
        <fullName evidence="1">Uncharacterized protein</fullName>
    </submittedName>
</protein>
<name>A0ACC3YQD8_COLTU</name>
<evidence type="ECO:0000313" key="1">
    <source>
        <dbReference type="EMBL" id="KAL0934149.1"/>
    </source>
</evidence>
<accession>A0ACC3YQD8</accession>
<proteinExistence type="predicted"/>
<comment type="caution">
    <text evidence="1">The sequence shown here is derived from an EMBL/GenBank/DDBJ whole genome shotgun (WGS) entry which is preliminary data.</text>
</comment>
<evidence type="ECO:0000313" key="2">
    <source>
        <dbReference type="Proteomes" id="UP000805649"/>
    </source>
</evidence>
<dbReference type="EMBL" id="VUJX02000007">
    <property type="protein sequence ID" value="KAL0934149.1"/>
    <property type="molecule type" value="Genomic_DNA"/>
</dbReference>
<keyword evidence="2" id="KW-1185">Reference proteome</keyword>
<sequence length="430" mass="47755">MSGVPWGGPFWNELDFARNCSVFGAYAGWIVTNSNEPPLPIVATFWRTFVPAFNSTQTTNNQIIDWHEWARSNRTILAGQIADITSCRLNVCQAIGSEIDGSLAGVGLLVSYGLEAILLTVYCAFAVLTAMRRGRRDTNLSEKPQTDTSQNKHGTLNRISKGLKCTRYDMFDAAAFLSLGIQATVIYRQVTSTDYRFDSSLQLIISAFTFFPLAAMVPLILDFSRRNWLKGAILVGLFIIHTAAWVLCTNNAQVDYDHNQDILSTCPQNRPPQGAVSGIMFIMAAMIWIPPLFGLCLAVVLCFYRGKSRKMWQAKWLRKVSKGAMVMYAGANFICMWGALVVLLIFFIGASWEPGVSWSLGQGLALTPWISVLVEFASILFCKQRLANTESGLSGRLPLDFKVVRNEKALYCQERDGFLNEINTNSGNDA</sequence>
<dbReference type="Proteomes" id="UP000805649">
    <property type="component" value="Unassembled WGS sequence"/>
</dbReference>
<reference evidence="1 2" key="1">
    <citation type="journal article" date="2020" name="Phytopathology">
        <title>Genome Sequence Resources of Colletotrichum truncatum, C. plurivorum, C. musicola, and C. sojae: Four Species Pathogenic to Soybean (Glycine max).</title>
        <authorList>
            <person name="Rogerio F."/>
            <person name="Boufleur T.R."/>
            <person name="Ciampi-Guillardi M."/>
            <person name="Sukno S.A."/>
            <person name="Thon M.R."/>
            <person name="Massola Junior N.S."/>
            <person name="Baroncelli R."/>
        </authorList>
    </citation>
    <scope>NUCLEOTIDE SEQUENCE [LARGE SCALE GENOMIC DNA]</scope>
    <source>
        <strain evidence="1 2">CMES1059</strain>
    </source>
</reference>
<gene>
    <name evidence="1" type="ORF">CTRU02_210948</name>
</gene>
<organism evidence="1 2">
    <name type="scientific">Colletotrichum truncatum</name>
    <name type="common">Anthracnose fungus</name>
    <name type="synonym">Colletotrichum capsici</name>
    <dbReference type="NCBI Taxonomy" id="5467"/>
    <lineage>
        <taxon>Eukaryota</taxon>
        <taxon>Fungi</taxon>
        <taxon>Dikarya</taxon>
        <taxon>Ascomycota</taxon>
        <taxon>Pezizomycotina</taxon>
        <taxon>Sordariomycetes</taxon>
        <taxon>Hypocreomycetidae</taxon>
        <taxon>Glomerellales</taxon>
        <taxon>Glomerellaceae</taxon>
        <taxon>Colletotrichum</taxon>
        <taxon>Colletotrichum truncatum species complex</taxon>
    </lineage>
</organism>